<dbReference type="EMBL" id="JADNYJ010000110">
    <property type="protein sequence ID" value="KAF8884221.1"/>
    <property type="molecule type" value="Genomic_DNA"/>
</dbReference>
<name>A0A9P5NDQ0_GYMJU</name>
<feature type="transmembrane region" description="Helical" evidence="1">
    <location>
        <begin position="143"/>
        <end position="166"/>
    </location>
</feature>
<reference evidence="2" key="1">
    <citation type="submission" date="2020-11" db="EMBL/GenBank/DDBJ databases">
        <authorList>
            <consortium name="DOE Joint Genome Institute"/>
            <person name="Ahrendt S."/>
            <person name="Riley R."/>
            <person name="Andreopoulos W."/>
            <person name="LaButti K."/>
            <person name="Pangilinan J."/>
            <person name="Ruiz-duenas F.J."/>
            <person name="Barrasa J.M."/>
            <person name="Sanchez-Garcia M."/>
            <person name="Camarero S."/>
            <person name="Miyauchi S."/>
            <person name="Serrano A."/>
            <person name="Linde D."/>
            <person name="Babiker R."/>
            <person name="Drula E."/>
            <person name="Ayuso-Fernandez I."/>
            <person name="Pacheco R."/>
            <person name="Padilla G."/>
            <person name="Ferreira P."/>
            <person name="Barriuso J."/>
            <person name="Kellner H."/>
            <person name="Castanera R."/>
            <person name="Alfaro M."/>
            <person name="Ramirez L."/>
            <person name="Pisabarro A.G."/>
            <person name="Kuo A."/>
            <person name="Tritt A."/>
            <person name="Lipzen A."/>
            <person name="He G."/>
            <person name="Yan M."/>
            <person name="Ng V."/>
            <person name="Cullen D."/>
            <person name="Martin F."/>
            <person name="Rosso M.-N."/>
            <person name="Henrissat B."/>
            <person name="Hibbett D."/>
            <person name="Martinez A.T."/>
            <person name="Grigoriev I.V."/>
        </authorList>
    </citation>
    <scope>NUCLEOTIDE SEQUENCE</scope>
    <source>
        <strain evidence="2">AH 44721</strain>
    </source>
</reference>
<accession>A0A9P5NDQ0</accession>
<comment type="caution">
    <text evidence="2">The sequence shown here is derived from an EMBL/GenBank/DDBJ whole genome shotgun (WGS) entry which is preliminary data.</text>
</comment>
<protein>
    <submittedName>
        <fullName evidence="2">Uncharacterized protein</fullName>
    </submittedName>
</protein>
<dbReference type="AlphaFoldDB" id="A0A9P5NDQ0"/>
<feature type="transmembrane region" description="Helical" evidence="1">
    <location>
        <begin position="247"/>
        <end position="267"/>
    </location>
</feature>
<dbReference type="Proteomes" id="UP000724874">
    <property type="component" value="Unassembled WGS sequence"/>
</dbReference>
<evidence type="ECO:0000313" key="2">
    <source>
        <dbReference type="EMBL" id="KAF8884221.1"/>
    </source>
</evidence>
<evidence type="ECO:0000313" key="3">
    <source>
        <dbReference type="Proteomes" id="UP000724874"/>
    </source>
</evidence>
<proteinExistence type="predicted"/>
<sequence>MAPLPLIAPPLQDSKFTLDISGVAGLFGGDEVVEATSSLHLYKGRKYRGWYNSPGAYVVAKYFGRAGQCVQLDGKKGPKYQAVLSGTQMITGHTGYLLGRFMNEQPGKDLREADQRTTEPTGVTIVDIKSVRNLDNLFVPSSLLQLLVGYFTILTSFATAIVSLILFNDRICFAAIIIGTMIGGISSLIIGSGSLTLHTVYTPAPGSPPGDGILVDKEIIILRGNEGHVNAITKGSFKLDLIGKPKYHLIGICSALYFAQFIAQLFLIPIGTLPARSCS</sequence>
<keyword evidence="1" id="KW-1133">Transmembrane helix</keyword>
<feature type="transmembrane region" description="Helical" evidence="1">
    <location>
        <begin position="173"/>
        <end position="195"/>
    </location>
</feature>
<keyword evidence="3" id="KW-1185">Reference proteome</keyword>
<evidence type="ECO:0000256" key="1">
    <source>
        <dbReference type="SAM" id="Phobius"/>
    </source>
</evidence>
<keyword evidence="1" id="KW-0472">Membrane</keyword>
<gene>
    <name evidence="2" type="ORF">CPB84DRAFT_1965036</name>
</gene>
<organism evidence="2 3">
    <name type="scientific">Gymnopilus junonius</name>
    <name type="common">Spectacular rustgill mushroom</name>
    <name type="synonym">Gymnopilus spectabilis subsp. junonius</name>
    <dbReference type="NCBI Taxonomy" id="109634"/>
    <lineage>
        <taxon>Eukaryota</taxon>
        <taxon>Fungi</taxon>
        <taxon>Dikarya</taxon>
        <taxon>Basidiomycota</taxon>
        <taxon>Agaricomycotina</taxon>
        <taxon>Agaricomycetes</taxon>
        <taxon>Agaricomycetidae</taxon>
        <taxon>Agaricales</taxon>
        <taxon>Agaricineae</taxon>
        <taxon>Hymenogastraceae</taxon>
        <taxon>Gymnopilus</taxon>
    </lineage>
</organism>
<dbReference type="OrthoDB" id="3067110at2759"/>
<keyword evidence="1" id="KW-0812">Transmembrane</keyword>